<feature type="domain" description="HTH araC/xylS-type" evidence="4">
    <location>
        <begin position="192"/>
        <end position="293"/>
    </location>
</feature>
<dbReference type="InterPro" id="IPR020449">
    <property type="entry name" value="Tscrpt_reg_AraC-type_HTH"/>
</dbReference>
<keyword evidence="2" id="KW-0238">DNA-binding</keyword>
<dbReference type="InterPro" id="IPR018060">
    <property type="entry name" value="HTH_AraC"/>
</dbReference>
<sequence>MVVMIIDFLKNAKRLPVIDWNLTFFGAHEQAVTKTWAVPIEKHYAFECIYVLSGKETIIMHHMDFTLNSGDFFIVPPEFLHRVRAESDLKYFCYHFDIDDPRLKAQLIQGLDYYHPVGSAINKAITPHLLKLDALVQDSTFDFTTKMIIQIELSHILMHFYEASQNNATQGSSTQNEYARTIADYLKNDLTSQVLAYLKEGYTTDQTKPAVEAAIDHVGLSKGYGFRIFKETYGISPREYLSKLKVNEAKKLLLKPGYAILDISSALGYSGISNFSRQFKRWTNISPNEFRKQQLNK</sequence>
<proteinExistence type="predicted"/>
<dbReference type="Pfam" id="PF07883">
    <property type="entry name" value="Cupin_2"/>
    <property type="match status" value="1"/>
</dbReference>
<name>A0A0R1XL06_9LACO</name>
<dbReference type="GO" id="GO:0003700">
    <property type="term" value="F:DNA-binding transcription factor activity"/>
    <property type="evidence" value="ECO:0007669"/>
    <property type="project" value="InterPro"/>
</dbReference>
<evidence type="ECO:0000256" key="1">
    <source>
        <dbReference type="ARBA" id="ARBA00023015"/>
    </source>
</evidence>
<dbReference type="SUPFAM" id="SSF46689">
    <property type="entry name" value="Homeodomain-like"/>
    <property type="match status" value="1"/>
</dbReference>
<comment type="caution">
    <text evidence="5">The sequence shown here is derived from an EMBL/GenBank/DDBJ whole genome shotgun (WGS) entry which is preliminary data.</text>
</comment>
<dbReference type="Gene3D" id="1.10.10.60">
    <property type="entry name" value="Homeodomain-like"/>
    <property type="match status" value="2"/>
</dbReference>
<evidence type="ECO:0000313" key="6">
    <source>
        <dbReference type="Proteomes" id="UP000051236"/>
    </source>
</evidence>
<accession>A0A0R1XL06</accession>
<dbReference type="InterPro" id="IPR013096">
    <property type="entry name" value="Cupin_2"/>
</dbReference>
<dbReference type="Proteomes" id="UP000051236">
    <property type="component" value="Unassembled WGS sequence"/>
</dbReference>
<evidence type="ECO:0000313" key="5">
    <source>
        <dbReference type="EMBL" id="KRM30429.1"/>
    </source>
</evidence>
<reference evidence="5 6" key="1">
    <citation type="journal article" date="2015" name="Genome Announc.">
        <title>Expanding the biotechnology potential of lactobacilli through comparative genomics of 213 strains and associated genera.</title>
        <authorList>
            <person name="Sun Z."/>
            <person name="Harris H.M."/>
            <person name="McCann A."/>
            <person name="Guo C."/>
            <person name="Argimon S."/>
            <person name="Zhang W."/>
            <person name="Yang X."/>
            <person name="Jeffery I.B."/>
            <person name="Cooney J.C."/>
            <person name="Kagawa T.F."/>
            <person name="Liu W."/>
            <person name="Song Y."/>
            <person name="Salvetti E."/>
            <person name="Wrobel A."/>
            <person name="Rasinkangas P."/>
            <person name="Parkhill J."/>
            <person name="Rea M.C."/>
            <person name="O'Sullivan O."/>
            <person name="Ritari J."/>
            <person name="Douillard F.P."/>
            <person name="Paul Ross R."/>
            <person name="Yang R."/>
            <person name="Briner A.E."/>
            <person name="Felis G.E."/>
            <person name="de Vos W.M."/>
            <person name="Barrangou R."/>
            <person name="Klaenhammer T.R."/>
            <person name="Caufield P.W."/>
            <person name="Cui Y."/>
            <person name="Zhang H."/>
            <person name="O'Toole P.W."/>
        </authorList>
    </citation>
    <scope>NUCLEOTIDE SEQUENCE [LARGE SCALE GENOMIC DNA]</scope>
    <source>
        <strain evidence="5 6">DSM 18527</strain>
    </source>
</reference>
<dbReference type="GO" id="GO:0043565">
    <property type="term" value="F:sequence-specific DNA binding"/>
    <property type="evidence" value="ECO:0007669"/>
    <property type="project" value="InterPro"/>
</dbReference>
<evidence type="ECO:0000256" key="2">
    <source>
        <dbReference type="ARBA" id="ARBA00023125"/>
    </source>
</evidence>
<dbReference type="PATRIC" id="fig|1423734.3.peg.1579"/>
<dbReference type="PANTHER" id="PTHR43280:SF28">
    <property type="entry name" value="HTH-TYPE TRANSCRIPTIONAL ACTIVATOR RHAS"/>
    <property type="match status" value="1"/>
</dbReference>
<dbReference type="PROSITE" id="PS00041">
    <property type="entry name" value="HTH_ARAC_FAMILY_1"/>
    <property type="match status" value="1"/>
</dbReference>
<dbReference type="InterPro" id="IPR018062">
    <property type="entry name" value="HTH_AraC-typ_CS"/>
</dbReference>
<keyword evidence="1" id="KW-0805">Transcription regulation</keyword>
<dbReference type="EMBL" id="AZGA01000088">
    <property type="protein sequence ID" value="KRM30429.1"/>
    <property type="molecule type" value="Genomic_DNA"/>
</dbReference>
<keyword evidence="6" id="KW-1185">Reference proteome</keyword>
<dbReference type="InterPro" id="IPR037923">
    <property type="entry name" value="HTH-like"/>
</dbReference>
<dbReference type="InterPro" id="IPR014710">
    <property type="entry name" value="RmlC-like_jellyroll"/>
</dbReference>
<dbReference type="PRINTS" id="PR00032">
    <property type="entry name" value="HTHARAC"/>
</dbReference>
<dbReference type="Pfam" id="PF12833">
    <property type="entry name" value="HTH_18"/>
    <property type="match status" value="1"/>
</dbReference>
<dbReference type="eggNOG" id="COG1917">
    <property type="taxonomic scope" value="Bacteria"/>
</dbReference>
<dbReference type="STRING" id="1423734.FC83_GL001560"/>
<dbReference type="AlphaFoldDB" id="A0A0R1XL06"/>
<evidence type="ECO:0000256" key="3">
    <source>
        <dbReference type="ARBA" id="ARBA00023163"/>
    </source>
</evidence>
<dbReference type="SMART" id="SM00342">
    <property type="entry name" value="HTH_ARAC"/>
    <property type="match status" value="1"/>
</dbReference>
<keyword evidence="3" id="KW-0804">Transcription</keyword>
<dbReference type="SUPFAM" id="SSF51215">
    <property type="entry name" value="Regulatory protein AraC"/>
    <property type="match status" value="1"/>
</dbReference>
<evidence type="ECO:0000259" key="4">
    <source>
        <dbReference type="PROSITE" id="PS01124"/>
    </source>
</evidence>
<dbReference type="PROSITE" id="PS01124">
    <property type="entry name" value="HTH_ARAC_FAMILY_2"/>
    <property type="match status" value="1"/>
</dbReference>
<protein>
    <submittedName>
        <fullName evidence="5">Transcriptional regulator, AraC family</fullName>
    </submittedName>
</protein>
<dbReference type="InterPro" id="IPR009057">
    <property type="entry name" value="Homeodomain-like_sf"/>
</dbReference>
<dbReference type="Gene3D" id="2.60.120.10">
    <property type="entry name" value="Jelly Rolls"/>
    <property type="match status" value="1"/>
</dbReference>
<dbReference type="PANTHER" id="PTHR43280">
    <property type="entry name" value="ARAC-FAMILY TRANSCRIPTIONAL REGULATOR"/>
    <property type="match status" value="1"/>
</dbReference>
<gene>
    <name evidence="5" type="ORF">FC83_GL001560</name>
</gene>
<organism evidence="5 6">
    <name type="scientific">Agrilactobacillus composti DSM 18527 = JCM 14202</name>
    <dbReference type="NCBI Taxonomy" id="1423734"/>
    <lineage>
        <taxon>Bacteria</taxon>
        <taxon>Bacillati</taxon>
        <taxon>Bacillota</taxon>
        <taxon>Bacilli</taxon>
        <taxon>Lactobacillales</taxon>
        <taxon>Lactobacillaceae</taxon>
        <taxon>Agrilactobacillus</taxon>
    </lineage>
</organism>